<dbReference type="AlphaFoldDB" id="A0A0F9D2W3"/>
<protein>
    <recommendedName>
        <fullName evidence="2">Methyltransferase type 11 domain-containing protein</fullName>
    </recommendedName>
</protein>
<feature type="non-terminal residue" evidence="1">
    <location>
        <position position="223"/>
    </location>
</feature>
<evidence type="ECO:0008006" key="2">
    <source>
        <dbReference type="Google" id="ProtNLM"/>
    </source>
</evidence>
<organism evidence="1">
    <name type="scientific">marine sediment metagenome</name>
    <dbReference type="NCBI Taxonomy" id="412755"/>
    <lineage>
        <taxon>unclassified sequences</taxon>
        <taxon>metagenomes</taxon>
        <taxon>ecological metagenomes</taxon>
    </lineage>
</organism>
<name>A0A0F9D2W3_9ZZZZ</name>
<gene>
    <name evidence="1" type="ORF">LCGC14_2538730</name>
</gene>
<dbReference type="InterPro" id="IPR029063">
    <property type="entry name" value="SAM-dependent_MTases_sf"/>
</dbReference>
<evidence type="ECO:0000313" key="1">
    <source>
        <dbReference type="EMBL" id="KKL12141.1"/>
    </source>
</evidence>
<proteinExistence type="predicted"/>
<reference evidence="1" key="1">
    <citation type="journal article" date="2015" name="Nature">
        <title>Complex archaea that bridge the gap between prokaryotes and eukaryotes.</title>
        <authorList>
            <person name="Spang A."/>
            <person name="Saw J.H."/>
            <person name="Jorgensen S.L."/>
            <person name="Zaremba-Niedzwiedzka K."/>
            <person name="Martijn J."/>
            <person name="Lind A.E."/>
            <person name="van Eijk R."/>
            <person name="Schleper C."/>
            <person name="Guy L."/>
            <person name="Ettema T.J."/>
        </authorList>
    </citation>
    <scope>NUCLEOTIDE SEQUENCE</scope>
</reference>
<dbReference type="CDD" id="cd02440">
    <property type="entry name" value="AdoMet_MTases"/>
    <property type="match status" value="1"/>
</dbReference>
<comment type="caution">
    <text evidence="1">The sequence shown here is derived from an EMBL/GenBank/DDBJ whole genome shotgun (WGS) entry which is preliminary data.</text>
</comment>
<dbReference type="SUPFAM" id="SSF53335">
    <property type="entry name" value="S-adenosyl-L-methionine-dependent methyltransferases"/>
    <property type="match status" value="1"/>
</dbReference>
<sequence length="223" mass="25897">MDDEEYNLMRRVQHEHWWWLGRKRIIAALLAERFAGRSDLAVADVGCGFGVHLPLLLSYGEVSAVETHPAALEFLKLQWEGRVRIIDARIPDKLDRRFDLILMADVLEHIDDDARAVDWLCEHLNDGGSVLLTVPAHRFFWTGMDEKVGHCRRYSKAELARIVARRFDIDRISYYNMALFPVKAAMVIFDRLRTMLRPQAPKRSYNELPPRPVNCLFRAILEA</sequence>
<dbReference type="Pfam" id="PF13489">
    <property type="entry name" value="Methyltransf_23"/>
    <property type="match status" value="1"/>
</dbReference>
<dbReference type="Gene3D" id="3.40.50.150">
    <property type="entry name" value="Vaccinia Virus protein VP39"/>
    <property type="match status" value="1"/>
</dbReference>
<dbReference type="EMBL" id="LAZR01041376">
    <property type="protein sequence ID" value="KKL12141.1"/>
    <property type="molecule type" value="Genomic_DNA"/>
</dbReference>
<accession>A0A0F9D2W3</accession>